<keyword evidence="3" id="KW-1185">Reference proteome</keyword>
<feature type="region of interest" description="Disordered" evidence="1">
    <location>
        <begin position="542"/>
        <end position="715"/>
    </location>
</feature>
<feature type="compositionally biased region" description="Polar residues" evidence="1">
    <location>
        <begin position="85"/>
        <end position="101"/>
    </location>
</feature>
<feature type="compositionally biased region" description="Basic and acidic residues" evidence="1">
    <location>
        <begin position="542"/>
        <end position="553"/>
    </location>
</feature>
<gene>
    <name evidence="2" type="ORF">RSOLAG1IB_11838</name>
</gene>
<feature type="compositionally biased region" description="Polar residues" evidence="1">
    <location>
        <begin position="668"/>
        <end position="683"/>
    </location>
</feature>
<reference evidence="2 3" key="1">
    <citation type="submission" date="2014-11" db="EMBL/GenBank/DDBJ databases">
        <authorList>
            <person name="Wibberg Daniel"/>
        </authorList>
    </citation>
    <scope>NUCLEOTIDE SEQUENCE [LARGE SCALE GENOMIC DNA]</scope>
    <source>
        <strain evidence="2">Rhizoctonia solani AG1-IB 7/3/14</strain>
    </source>
</reference>
<feature type="region of interest" description="Disordered" evidence="1">
    <location>
        <begin position="113"/>
        <end position="137"/>
    </location>
</feature>
<evidence type="ECO:0000313" key="2">
    <source>
        <dbReference type="EMBL" id="CEL55026.1"/>
    </source>
</evidence>
<proteinExistence type="predicted"/>
<dbReference type="EMBL" id="LN679295">
    <property type="protein sequence ID" value="CEL55026.1"/>
    <property type="molecule type" value="Genomic_DNA"/>
</dbReference>
<feature type="compositionally biased region" description="Low complexity" evidence="1">
    <location>
        <begin position="599"/>
        <end position="620"/>
    </location>
</feature>
<evidence type="ECO:0000313" key="3">
    <source>
        <dbReference type="Proteomes" id="UP000059188"/>
    </source>
</evidence>
<feature type="compositionally biased region" description="Polar residues" evidence="1">
    <location>
        <begin position="641"/>
        <end position="651"/>
    </location>
</feature>
<feature type="compositionally biased region" description="Polar residues" evidence="1">
    <location>
        <begin position="554"/>
        <end position="564"/>
    </location>
</feature>
<dbReference type="AlphaFoldDB" id="A0A0B7FAE3"/>
<feature type="region of interest" description="Disordered" evidence="1">
    <location>
        <begin position="24"/>
        <end position="101"/>
    </location>
</feature>
<evidence type="ECO:0000256" key="1">
    <source>
        <dbReference type="SAM" id="MobiDB-lite"/>
    </source>
</evidence>
<accession>A0A0B7FAE3</accession>
<name>A0A0B7FAE3_THACB</name>
<dbReference type="Proteomes" id="UP000059188">
    <property type="component" value="Unassembled WGS sequence"/>
</dbReference>
<organism evidence="2 3">
    <name type="scientific">Thanatephorus cucumeris (strain AG1-IB / isolate 7/3/14)</name>
    <name type="common">Lettuce bottom rot fungus</name>
    <name type="synonym">Rhizoctonia solani</name>
    <dbReference type="NCBI Taxonomy" id="1108050"/>
    <lineage>
        <taxon>Eukaryota</taxon>
        <taxon>Fungi</taxon>
        <taxon>Dikarya</taxon>
        <taxon>Basidiomycota</taxon>
        <taxon>Agaricomycotina</taxon>
        <taxon>Agaricomycetes</taxon>
        <taxon>Cantharellales</taxon>
        <taxon>Ceratobasidiaceae</taxon>
        <taxon>Rhizoctonia</taxon>
        <taxon>Rhizoctonia solani AG-1</taxon>
    </lineage>
</organism>
<protein>
    <submittedName>
        <fullName evidence="2">Uncharacterized protein</fullName>
    </submittedName>
</protein>
<feature type="compositionally biased region" description="Polar residues" evidence="1">
    <location>
        <begin position="37"/>
        <end position="52"/>
    </location>
</feature>
<feature type="compositionally biased region" description="Basic residues" evidence="1">
    <location>
        <begin position="701"/>
        <end position="715"/>
    </location>
</feature>
<sequence>MSASQRTAIAGYLDSSEDEKALREIPLGQLGNKKTKVNSTALPRLSGSSHTTLPGFRFPQSGSSARGPVPPTGRLPSQPHGPTSEPGTSSRPVVSTAAKSSMAIPSTLLNQEHSLSSDSEDLDGTQPGKRVDDLTRTQPVQSQIGRLKDTTRARSTVASERQYNELKALVDDARRVGEEQYKDVNHKMDLVLLTLGRLEAMRSSHSDTIPPNPSIQTLSPLDDTQNYSANPLPTDELSRIVARVLNDQKNRVGKKKGGVEENSLKEHTRDSWYGMLEVECSKDITVYFEHKNGEPDTLPLIFVNPQTGYCRPRPHWKKSLLKQLAWIMTFLRWFRATIPNNNSELSVLLRSLSDEQIIILLCDGPFKTATTVWRDRKYTDAQIQELQSIERRKHRAVCKATVRRSYTTGIPSLRGQDWEYLTHPGYMSAEESDSEEQITIKRPAYRATWVNNLFEAIGVAELKRGVPITGSTVSIVPLSIPKLERKGGAGHETVRIPLCSLGKAWREENTEEVNASADLINCGITIKPSIDGFLSEHPVDAKRAGSFHSDGDSRMNTNNNNATQEGKDNRDELFGFPIDPELLSDTIHPQTIGTEPADTATSAVSASSTTEEASVFTTSTNHGLHSVHNFQMPPPPPLTEADQNPNISNSVPKKRGRLQRKDAGDTAEVSSRATRSIARLSTQDELESQGLETQDEDIAPLKKRGRPPGSKNKKK</sequence>
<dbReference type="OrthoDB" id="3256235at2759"/>